<dbReference type="Gene3D" id="3.90.550.10">
    <property type="entry name" value="Spore Coat Polysaccharide Biosynthesis Protein SpsA, Chain A"/>
    <property type="match status" value="1"/>
</dbReference>
<dbReference type="HOGENOM" id="CLU_033536_13_0_0"/>
<organism evidence="5 6">
    <name type="scientific">Gemmatirosa kalamazoonensis</name>
    <dbReference type="NCBI Taxonomy" id="861299"/>
    <lineage>
        <taxon>Bacteria</taxon>
        <taxon>Pseudomonadati</taxon>
        <taxon>Gemmatimonadota</taxon>
        <taxon>Gemmatimonadia</taxon>
        <taxon>Gemmatimonadales</taxon>
        <taxon>Gemmatimonadaceae</taxon>
        <taxon>Gemmatirosa</taxon>
    </lineage>
</organism>
<evidence type="ECO:0000256" key="3">
    <source>
        <dbReference type="ARBA" id="ARBA00022679"/>
    </source>
</evidence>
<evidence type="ECO:0000313" key="5">
    <source>
        <dbReference type="EMBL" id="AHG90782.1"/>
    </source>
</evidence>
<evidence type="ECO:0000259" key="4">
    <source>
        <dbReference type="Pfam" id="PF00535"/>
    </source>
</evidence>
<reference evidence="5 6" key="1">
    <citation type="journal article" date="2014" name="Genome Announc.">
        <title>Genome Sequence and Methylome of Soil Bacterium Gemmatirosa kalamazoonensis KBS708T, a Member of the Rarely Cultivated Gemmatimonadetes Phylum.</title>
        <authorList>
            <person name="Debruyn J.M."/>
            <person name="Radosevich M."/>
            <person name="Wommack K.E."/>
            <person name="Polson S.W."/>
            <person name="Hauser L.J."/>
            <person name="Fawaz M.N."/>
            <person name="Korlach J."/>
            <person name="Tsai Y.C."/>
        </authorList>
    </citation>
    <scope>NUCLEOTIDE SEQUENCE [LARGE SCALE GENOMIC DNA]</scope>
    <source>
        <strain evidence="5 6">KBS708</strain>
    </source>
</reference>
<keyword evidence="6" id="KW-1185">Reference proteome</keyword>
<evidence type="ECO:0000256" key="1">
    <source>
        <dbReference type="ARBA" id="ARBA00006739"/>
    </source>
</evidence>
<dbReference type="OrthoDB" id="9810303at2"/>
<dbReference type="SUPFAM" id="SSF53448">
    <property type="entry name" value="Nucleotide-diphospho-sugar transferases"/>
    <property type="match status" value="1"/>
</dbReference>
<dbReference type="PANTHER" id="PTHR43398">
    <property type="entry name" value="DOLICHOL-PHOSPHATE MANNOSYLTRANSFERASE SUBUNIT 1"/>
    <property type="match status" value="1"/>
</dbReference>
<dbReference type="FunFam" id="3.90.550.10:FF:000122">
    <property type="entry name" value="Dolichol-phosphate mannosyltransferase subunit 1"/>
    <property type="match status" value="1"/>
</dbReference>
<dbReference type="GO" id="GO:0016020">
    <property type="term" value="C:membrane"/>
    <property type="evidence" value="ECO:0007669"/>
    <property type="project" value="GOC"/>
</dbReference>
<dbReference type="InParanoid" id="W0RK27"/>
<protein>
    <submittedName>
        <fullName evidence="5">Glycosyl transferase family 2</fullName>
    </submittedName>
</protein>
<dbReference type="EMBL" id="CP007128">
    <property type="protein sequence ID" value="AHG90782.1"/>
    <property type="molecule type" value="Genomic_DNA"/>
</dbReference>
<dbReference type="GO" id="GO:0004582">
    <property type="term" value="F:dolichyl-phosphate beta-D-mannosyltransferase activity"/>
    <property type="evidence" value="ECO:0007669"/>
    <property type="project" value="InterPro"/>
</dbReference>
<name>W0RK27_9BACT</name>
<dbReference type="GO" id="GO:0009247">
    <property type="term" value="P:glycolipid biosynthetic process"/>
    <property type="evidence" value="ECO:0007669"/>
    <property type="project" value="TreeGrafter"/>
</dbReference>
<dbReference type="RefSeq" id="WP_025412248.1">
    <property type="nucleotide sequence ID" value="NZ_CP007128.1"/>
</dbReference>
<keyword evidence="3 5" id="KW-0808">Transferase</keyword>
<dbReference type="eggNOG" id="COG0463">
    <property type="taxonomic scope" value="Bacteria"/>
</dbReference>
<dbReference type="InterPro" id="IPR001173">
    <property type="entry name" value="Glyco_trans_2-like"/>
</dbReference>
<dbReference type="InterPro" id="IPR039528">
    <property type="entry name" value="DPM1-like"/>
</dbReference>
<evidence type="ECO:0000313" key="6">
    <source>
        <dbReference type="Proteomes" id="UP000019151"/>
    </source>
</evidence>
<dbReference type="PATRIC" id="fig|861299.3.peg.3298"/>
<comment type="similarity">
    <text evidence="1">Belongs to the glycosyltransferase 2 family.</text>
</comment>
<accession>W0RK27</accession>
<dbReference type="STRING" id="861299.J421_3245"/>
<proteinExistence type="inferred from homology"/>
<dbReference type="Pfam" id="PF00535">
    <property type="entry name" value="Glycos_transf_2"/>
    <property type="match status" value="1"/>
</dbReference>
<dbReference type="CDD" id="cd06442">
    <property type="entry name" value="DPM1_like"/>
    <property type="match status" value="1"/>
</dbReference>
<dbReference type="AlphaFoldDB" id="W0RK27"/>
<dbReference type="Proteomes" id="UP000019151">
    <property type="component" value="Chromosome"/>
</dbReference>
<sequence>MATESRAAGDAAAGTTGKAIVIVPTYNERENIARLIDLVLAQGEQFEVLVVDDGSPDGTGQIVDDIAAANPRVHALHRPRKMGLGTAYLAGFRWALERARFAFVFEMDADFSHDPAHLPKFLEAIESADLVLGSRYRFGKVTVVNWPISRLILSYSANIYARIVTGLQLFDSTGGFKCFRREVLAAIDLDAVRSNGYAFQIEMSFRAWKRGFRIVEIPIVFADRSEGESKMSGHIVREAIWMVWRLRWWAMTGKV</sequence>
<dbReference type="KEGG" id="gba:J421_3245"/>
<keyword evidence="2" id="KW-0328">Glycosyltransferase</keyword>
<dbReference type="InterPro" id="IPR029044">
    <property type="entry name" value="Nucleotide-diphossugar_trans"/>
</dbReference>
<dbReference type="PANTHER" id="PTHR43398:SF1">
    <property type="entry name" value="DOLICHOL-PHOSPHATE MANNOSYLTRANSFERASE SUBUNIT 1"/>
    <property type="match status" value="1"/>
</dbReference>
<gene>
    <name evidence="5" type="ORF">J421_3245</name>
</gene>
<evidence type="ECO:0000256" key="2">
    <source>
        <dbReference type="ARBA" id="ARBA00022676"/>
    </source>
</evidence>
<feature type="domain" description="Glycosyltransferase 2-like" evidence="4">
    <location>
        <begin position="21"/>
        <end position="185"/>
    </location>
</feature>